<dbReference type="Pfam" id="PF03401">
    <property type="entry name" value="TctC"/>
    <property type="match status" value="1"/>
</dbReference>
<proteinExistence type="inferred from homology"/>
<dbReference type="Gene3D" id="3.40.190.10">
    <property type="entry name" value="Periplasmic binding protein-like II"/>
    <property type="match status" value="1"/>
</dbReference>
<keyword evidence="4" id="KW-1185">Reference proteome</keyword>
<feature type="signal peptide" evidence="2">
    <location>
        <begin position="1"/>
        <end position="23"/>
    </location>
</feature>
<dbReference type="EMBL" id="SMBX01000002">
    <property type="protein sequence ID" value="TCV01377.1"/>
    <property type="molecule type" value="Genomic_DNA"/>
</dbReference>
<dbReference type="Gene3D" id="3.40.190.150">
    <property type="entry name" value="Bordetella uptake gene, domain 1"/>
    <property type="match status" value="1"/>
</dbReference>
<keyword evidence="2" id="KW-0732">Signal</keyword>
<evidence type="ECO:0000313" key="3">
    <source>
        <dbReference type="EMBL" id="TCV01377.1"/>
    </source>
</evidence>
<dbReference type="SUPFAM" id="SSF53850">
    <property type="entry name" value="Periplasmic binding protein-like II"/>
    <property type="match status" value="1"/>
</dbReference>
<dbReference type="InterPro" id="IPR005064">
    <property type="entry name" value="BUG"/>
</dbReference>
<feature type="chain" id="PRO_5021025492" evidence="2">
    <location>
        <begin position="24"/>
        <end position="321"/>
    </location>
</feature>
<dbReference type="PIRSF" id="PIRSF017082">
    <property type="entry name" value="YflP"/>
    <property type="match status" value="1"/>
</dbReference>
<dbReference type="InterPro" id="IPR042100">
    <property type="entry name" value="Bug_dom1"/>
</dbReference>
<keyword evidence="3" id="KW-0675">Receptor</keyword>
<dbReference type="CDD" id="cd13578">
    <property type="entry name" value="PBP2_Bug27"/>
    <property type="match status" value="1"/>
</dbReference>
<evidence type="ECO:0000313" key="4">
    <source>
        <dbReference type="Proteomes" id="UP000294692"/>
    </source>
</evidence>
<comment type="caution">
    <text evidence="3">The sequence shown here is derived from an EMBL/GenBank/DDBJ whole genome shotgun (WGS) entry which is preliminary data.</text>
</comment>
<evidence type="ECO:0000256" key="2">
    <source>
        <dbReference type="SAM" id="SignalP"/>
    </source>
</evidence>
<organism evidence="3 4">
    <name type="scientific">Paracandidimonas soli</name>
    <dbReference type="NCBI Taxonomy" id="1917182"/>
    <lineage>
        <taxon>Bacteria</taxon>
        <taxon>Pseudomonadati</taxon>
        <taxon>Pseudomonadota</taxon>
        <taxon>Betaproteobacteria</taxon>
        <taxon>Burkholderiales</taxon>
        <taxon>Alcaligenaceae</taxon>
        <taxon>Paracandidimonas</taxon>
    </lineage>
</organism>
<name>A0A4R3V899_9BURK</name>
<dbReference type="Proteomes" id="UP000294692">
    <property type="component" value="Unassembled WGS sequence"/>
</dbReference>
<accession>A0A4R3V899</accession>
<protein>
    <submittedName>
        <fullName evidence="3">Tripartite-type tricarboxylate transporter receptor subunit TctC</fullName>
    </submittedName>
</protein>
<dbReference type="PANTHER" id="PTHR42928">
    <property type="entry name" value="TRICARBOXYLATE-BINDING PROTEIN"/>
    <property type="match status" value="1"/>
</dbReference>
<reference evidence="3 4" key="1">
    <citation type="submission" date="2019-03" db="EMBL/GenBank/DDBJ databases">
        <title>Genomic Encyclopedia of Type Strains, Phase IV (KMG-IV): sequencing the most valuable type-strain genomes for metagenomic binning, comparative biology and taxonomic classification.</title>
        <authorList>
            <person name="Goeker M."/>
        </authorList>
    </citation>
    <scope>NUCLEOTIDE SEQUENCE [LARGE SCALE GENOMIC DNA]</scope>
    <source>
        <strain evidence="3 4">DSM 100048</strain>
    </source>
</reference>
<dbReference type="PANTHER" id="PTHR42928:SF5">
    <property type="entry name" value="BLR1237 PROTEIN"/>
    <property type="match status" value="1"/>
</dbReference>
<dbReference type="RefSeq" id="WP_165972492.1">
    <property type="nucleotide sequence ID" value="NZ_JBHRVM010000001.1"/>
</dbReference>
<comment type="similarity">
    <text evidence="1">Belongs to the UPF0065 (bug) family.</text>
</comment>
<gene>
    <name evidence="3" type="ORF">EV686_10286</name>
</gene>
<dbReference type="AlphaFoldDB" id="A0A4R3V899"/>
<evidence type="ECO:0000256" key="1">
    <source>
        <dbReference type="ARBA" id="ARBA00006987"/>
    </source>
</evidence>
<sequence length="321" mass="33070">MKKMLSTVCMAASLCLGGSPAMAAYPDQPIKMIIPFGAGGTTDVVGRVIAEKLGDELGQPVVVENRGGASTIIGTSTLARAPADGYTIMLATPDFTINPSLQSSLPYKTPEDFTPISLIATYPLVLAANAGQGIASVSDLIEKAKANPGKLNYASAGNGSIQHLCGAMLVDMAKLDMAHVPYKGGAPAATDLAAGRASVLCSGAPPLDPYVQSGKVRILAVSTPTSHPALPGVPSIAESGVPGFDITAWFGFIGPADLPKDVLQRLNSAIVKVMKDPALRQRLSILGAELGGSSPEALGSLIDDEIEKWRRVVAANDIKAQ</sequence>